<evidence type="ECO:0000313" key="1">
    <source>
        <dbReference type="EMBL" id="KJR88397.1"/>
    </source>
</evidence>
<reference evidence="1 2" key="2">
    <citation type="journal article" date="2015" name="Eukaryot. Cell">
        <title>Asexual propagation of a virulent clone complex in a human and feline outbreak of sporotrichosis.</title>
        <authorList>
            <person name="Teixeira Mde M."/>
            <person name="Rodrigues A.M."/>
            <person name="Tsui C.K."/>
            <person name="de Almeida L.G."/>
            <person name="Van Diepeningen A.D."/>
            <person name="van den Ende B.G."/>
            <person name="Fernandes G.F."/>
            <person name="Kano R."/>
            <person name="Hamelin R.C."/>
            <person name="Lopes-Bezerra L.M."/>
            <person name="Vasconcelos A.T."/>
            <person name="de Hoog S."/>
            <person name="de Camargo Z.P."/>
            <person name="Felipe M.S."/>
        </authorList>
    </citation>
    <scope>NUCLEOTIDE SEQUENCE [LARGE SCALE GENOMIC DNA]</scope>
    <source>
        <strain evidence="1 2">1099-18</strain>
    </source>
</reference>
<name>A0A0F2MFI1_SPOSC</name>
<accession>A0A0F2MFI1</accession>
<sequence length="140" mass="15653">MSKGRQDGKKKKAENAQSGPAQCLLLESVFGIRSDTCTAAAYDLDAYVDDTSRPLSLLNETKGNTRKSAIGSLRPAHLDHMLNAVFCRPFRPCFEAGIEPFILDLAWRGNIPQVKERYVRKRKGLGFDHFLKVTISRLSL</sequence>
<dbReference type="RefSeq" id="XP_016591073.1">
    <property type="nucleotide sequence ID" value="XM_016734680.1"/>
</dbReference>
<proteinExistence type="predicted"/>
<dbReference type="KEGG" id="ssck:SPSK_08029"/>
<protein>
    <submittedName>
        <fullName evidence="1">Uncharacterized protein</fullName>
    </submittedName>
</protein>
<dbReference type="VEuPathDB" id="FungiDB:SPSK_08029"/>
<reference evidence="1 2" key="1">
    <citation type="journal article" date="2014" name="BMC Genomics">
        <title>Comparative genomics of the major fungal agents of human and animal Sporotrichosis: Sporothrix schenckii and Sporothrix brasiliensis.</title>
        <authorList>
            <person name="Teixeira M.M."/>
            <person name="de Almeida L.G."/>
            <person name="Kubitschek-Barreira P."/>
            <person name="Alves F.L."/>
            <person name="Kioshima E.S."/>
            <person name="Abadio A.K."/>
            <person name="Fernandes L."/>
            <person name="Derengowski L.S."/>
            <person name="Ferreira K.S."/>
            <person name="Souza R.C."/>
            <person name="Ruiz J.C."/>
            <person name="de Andrade N.C."/>
            <person name="Paes H.C."/>
            <person name="Nicola A.M."/>
            <person name="Albuquerque P."/>
            <person name="Gerber A.L."/>
            <person name="Martins V.P."/>
            <person name="Peconick L.D."/>
            <person name="Neto A.V."/>
            <person name="Chaucanez C.B."/>
            <person name="Silva P.A."/>
            <person name="Cunha O.L."/>
            <person name="de Oliveira F.F."/>
            <person name="dos Santos T.C."/>
            <person name="Barros A.L."/>
            <person name="Soares M.A."/>
            <person name="de Oliveira L.M."/>
            <person name="Marini M.M."/>
            <person name="Villalobos-Duno H."/>
            <person name="Cunha M.M."/>
            <person name="de Hoog S."/>
            <person name="da Silveira J.F."/>
            <person name="Henrissat B."/>
            <person name="Nino-Vega G.A."/>
            <person name="Cisalpino P.S."/>
            <person name="Mora-Montes H.M."/>
            <person name="Almeida S.R."/>
            <person name="Stajich J.E."/>
            <person name="Lopes-Bezerra L.M."/>
            <person name="Vasconcelos A.T."/>
            <person name="Felipe M.S."/>
        </authorList>
    </citation>
    <scope>NUCLEOTIDE SEQUENCE [LARGE SCALE GENOMIC DNA]</scope>
    <source>
        <strain evidence="1 2">1099-18</strain>
    </source>
</reference>
<dbReference type="Proteomes" id="UP000033710">
    <property type="component" value="Unassembled WGS sequence"/>
</dbReference>
<organism evidence="1 2">
    <name type="scientific">Sporothrix schenckii 1099-18</name>
    <dbReference type="NCBI Taxonomy" id="1397361"/>
    <lineage>
        <taxon>Eukaryota</taxon>
        <taxon>Fungi</taxon>
        <taxon>Dikarya</taxon>
        <taxon>Ascomycota</taxon>
        <taxon>Pezizomycotina</taxon>
        <taxon>Sordariomycetes</taxon>
        <taxon>Sordariomycetidae</taxon>
        <taxon>Ophiostomatales</taxon>
        <taxon>Ophiostomataceae</taxon>
        <taxon>Sporothrix</taxon>
    </lineage>
</organism>
<evidence type="ECO:0000313" key="2">
    <source>
        <dbReference type="Proteomes" id="UP000033710"/>
    </source>
</evidence>
<comment type="caution">
    <text evidence="1">The sequence shown here is derived from an EMBL/GenBank/DDBJ whole genome shotgun (WGS) entry which is preliminary data.</text>
</comment>
<dbReference type="AlphaFoldDB" id="A0A0F2MFI1"/>
<gene>
    <name evidence="1" type="ORF">SPSK_08029</name>
</gene>
<dbReference type="GeneID" id="27669957"/>
<dbReference type="EMBL" id="AXCR01000004">
    <property type="protein sequence ID" value="KJR88397.1"/>
    <property type="molecule type" value="Genomic_DNA"/>
</dbReference>